<keyword evidence="1 2" id="KW-0732">Signal</keyword>
<dbReference type="PANTHER" id="PTHR39160">
    <property type="entry name" value="CELL WALL-BINDING PROTEIN YOCH"/>
    <property type="match status" value="1"/>
</dbReference>
<dbReference type="Pfam" id="PF01476">
    <property type="entry name" value="LysM"/>
    <property type="match status" value="1"/>
</dbReference>
<feature type="domain" description="LysM" evidence="3">
    <location>
        <begin position="33"/>
        <end position="77"/>
    </location>
</feature>
<proteinExistence type="predicted"/>
<evidence type="ECO:0000256" key="2">
    <source>
        <dbReference type="SAM" id="SignalP"/>
    </source>
</evidence>
<protein>
    <recommendedName>
        <fullName evidence="3">LysM domain-containing protein</fullName>
    </recommendedName>
</protein>
<dbReference type="InterPro" id="IPR018392">
    <property type="entry name" value="LysM"/>
</dbReference>
<dbReference type="SMART" id="SM00257">
    <property type="entry name" value="LysM"/>
    <property type="match status" value="1"/>
</dbReference>
<dbReference type="EMBL" id="BOSL01000027">
    <property type="protein sequence ID" value="GIP55985.1"/>
    <property type="molecule type" value="Genomic_DNA"/>
</dbReference>
<dbReference type="Gene3D" id="2.40.40.10">
    <property type="entry name" value="RlpA-like domain"/>
    <property type="match status" value="1"/>
</dbReference>
<gene>
    <name evidence="4" type="ORF">J42TS3_50200</name>
</gene>
<evidence type="ECO:0000313" key="4">
    <source>
        <dbReference type="EMBL" id="GIP55985.1"/>
    </source>
</evidence>
<comment type="caution">
    <text evidence="4">The sequence shown here is derived from an EMBL/GenBank/DDBJ whole genome shotgun (WGS) entry which is preliminary data.</text>
</comment>
<feature type="signal peptide" evidence="2">
    <location>
        <begin position="1"/>
        <end position="31"/>
    </location>
</feature>
<organism evidence="4 5">
    <name type="scientific">Paenibacillus vini</name>
    <dbReference type="NCBI Taxonomy" id="1476024"/>
    <lineage>
        <taxon>Bacteria</taxon>
        <taxon>Bacillati</taxon>
        <taxon>Bacillota</taxon>
        <taxon>Bacilli</taxon>
        <taxon>Bacillales</taxon>
        <taxon>Paenibacillaceae</taxon>
        <taxon>Paenibacillus</taxon>
    </lineage>
</organism>
<reference evidence="4 5" key="1">
    <citation type="submission" date="2021-03" db="EMBL/GenBank/DDBJ databases">
        <title>Antimicrobial resistance genes in bacteria isolated from Japanese honey, and their potential for conferring macrolide and lincosamide resistance in the American foulbrood pathogen Paenibacillus larvae.</title>
        <authorList>
            <person name="Okamoto M."/>
            <person name="Kumagai M."/>
            <person name="Kanamori H."/>
            <person name="Takamatsu D."/>
        </authorList>
    </citation>
    <scope>NUCLEOTIDE SEQUENCE [LARGE SCALE GENOMIC DNA]</scope>
    <source>
        <strain evidence="4 5">J42TS3</strain>
    </source>
</reference>
<feature type="chain" id="PRO_5046731147" description="LysM domain-containing protein" evidence="2">
    <location>
        <begin position="32"/>
        <end position="229"/>
    </location>
</feature>
<accession>A0ABQ4MJ19</accession>
<evidence type="ECO:0000259" key="3">
    <source>
        <dbReference type="PROSITE" id="PS51782"/>
    </source>
</evidence>
<dbReference type="RefSeq" id="WP_213656734.1">
    <property type="nucleotide sequence ID" value="NZ_BOSL01000027.1"/>
</dbReference>
<dbReference type="InterPro" id="IPR010611">
    <property type="entry name" value="3D_dom"/>
</dbReference>
<dbReference type="SUPFAM" id="SSF50685">
    <property type="entry name" value="Barwin-like endoglucanases"/>
    <property type="match status" value="1"/>
</dbReference>
<evidence type="ECO:0000313" key="5">
    <source>
        <dbReference type="Proteomes" id="UP000679992"/>
    </source>
</evidence>
<keyword evidence="5" id="KW-1185">Reference proteome</keyword>
<dbReference type="InterPro" id="IPR036779">
    <property type="entry name" value="LysM_dom_sf"/>
</dbReference>
<dbReference type="CDD" id="cd14667">
    <property type="entry name" value="3D_containing_proteins"/>
    <property type="match status" value="1"/>
</dbReference>
<dbReference type="InterPro" id="IPR059180">
    <property type="entry name" value="3D_YorM"/>
</dbReference>
<sequence length="229" mass="24117">MNKHTKLARAVKATIIAVGLAGALQSVPVHADSIHKAKEGDTFFLLAKQYGVDMNKLITANPSIKASNIYGGLDIVIPGEGSKALMSTASASAKENIIPQPLSAVKVSSADKTVEAWGKNFSYSKTVEVKATAYSSAASENGKWGAVDYFGKPLELGTIAVDPKVIPMGTKVLVTGHSHSNLPKSAFVATATDQGSAIKGNRIDIFIPGSPQTVNEFGFQNVKLYILDK</sequence>
<dbReference type="Pfam" id="PF06725">
    <property type="entry name" value="3D"/>
    <property type="match status" value="1"/>
</dbReference>
<dbReference type="Gene3D" id="3.10.350.10">
    <property type="entry name" value="LysM domain"/>
    <property type="match status" value="1"/>
</dbReference>
<dbReference type="InterPro" id="IPR051933">
    <property type="entry name" value="Resuscitation_pf_RpfB"/>
</dbReference>
<dbReference type="InterPro" id="IPR036908">
    <property type="entry name" value="RlpA-like_sf"/>
</dbReference>
<dbReference type="CDD" id="cd00118">
    <property type="entry name" value="LysM"/>
    <property type="match status" value="1"/>
</dbReference>
<dbReference type="SUPFAM" id="SSF54106">
    <property type="entry name" value="LysM domain"/>
    <property type="match status" value="1"/>
</dbReference>
<evidence type="ECO:0000256" key="1">
    <source>
        <dbReference type="ARBA" id="ARBA00022729"/>
    </source>
</evidence>
<dbReference type="PANTHER" id="PTHR39160:SF4">
    <property type="entry name" value="RESUSCITATION-PROMOTING FACTOR RPFB"/>
    <property type="match status" value="1"/>
</dbReference>
<name>A0ABQ4MJ19_9BACL</name>
<dbReference type="PROSITE" id="PS51782">
    <property type="entry name" value="LYSM"/>
    <property type="match status" value="1"/>
</dbReference>
<dbReference type="Proteomes" id="UP000679992">
    <property type="component" value="Unassembled WGS sequence"/>
</dbReference>